<feature type="transmembrane region" description="Helical" evidence="6">
    <location>
        <begin position="134"/>
        <end position="152"/>
    </location>
</feature>
<dbReference type="InterPro" id="IPR038665">
    <property type="entry name" value="Voltage-dep_anion_channel_sf"/>
</dbReference>
<dbReference type="InterPro" id="IPR004695">
    <property type="entry name" value="SLAC1/Mae1/Ssu1/TehA"/>
</dbReference>
<gene>
    <name evidence="7" type="ORF">LTR91_018787</name>
</gene>
<keyword evidence="8" id="KW-1185">Reference proteome</keyword>
<dbReference type="GO" id="GO:0016020">
    <property type="term" value="C:membrane"/>
    <property type="evidence" value="ECO:0007669"/>
    <property type="project" value="UniProtKB-SubCell"/>
</dbReference>
<evidence type="ECO:0000256" key="4">
    <source>
        <dbReference type="ARBA" id="ARBA00023136"/>
    </source>
</evidence>
<keyword evidence="2 6" id="KW-0812">Transmembrane</keyword>
<dbReference type="Pfam" id="PF03595">
    <property type="entry name" value="SLAC1"/>
    <property type="match status" value="1"/>
</dbReference>
<protein>
    <recommendedName>
        <fullName evidence="9">Malic acid transport protein</fullName>
    </recommendedName>
</protein>
<dbReference type="GO" id="GO:0015140">
    <property type="term" value="F:malate transmembrane transporter activity"/>
    <property type="evidence" value="ECO:0007669"/>
    <property type="project" value="InterPro"/>
</dbReference>
<dbReference type="PANTHER" id="PTHR31162:SF3">
    <property type="entry name" value="TRANSPORTER_MALIC ACID TRANSPORT PROTEIN, PUTATIVE-RELATED"/>
    <property type="match status" value="1"/>
</dbReference>
<evidence type="ECO:0000256" key="6">
    <source>
        <dbReference type="SAM" id="Phobius"/>
    </source>
</evidence>
<dbReference type="CDD" id="cd09317">
    <property type="entry name" value="TDT_Mae1_like"/>
    <property type="match status" value="1"/>
</dbReference>
<evidence type="ECO:0000256" key="5">
    <source>
        <dbReference type="SAM" id="MobiDB-lite"/>
    </source>
</evidence>
<comment type="caution">
    <text evidence="7">The sequence shown here is derived from an EMBL/GenBank/DDBJ whole genome shotgun (WGS) entry which is preliminary data.</text>
</comment>
<feature type="transmembrane region" description="Helical" evidence="6">
    <location>
        <begin position="203"/>
        <end position="225"/>
    </location>
</feature>
<proteinExistence type="predicted"/>
<feature type="compositionally biased region" description="Low complexity" evidence="5">
    <location>
        <begin position="401"/>
        <end position="411"/>
    </location>
</feature>
<feature type="region of interest" description="Disordered" evidence="5">
    <location>
        <begin position="353"/>
        <end position="436"/>
    </location>
</feature>
<evidence type="ECO:0008006" key="9">
    <source>
        <dbReference type="Google" id="ProtNLM"/>
    </source>
</evidence>
<dbReference type="PANTHER" id="PTHR31162">
    <property type="entry name" value="MALIC ACID TRANSPORT PROTEIN-RELATED"/>
    <property type="match status" value="1"/>
</dbReference>
<dbReference type="Gene3D" id="1.50.10.150">
    <property type="entry name" value="Voltage-dependent anion channel"/>
    <property type="match status" value="1"/>
</dbReference>
<keyword evidence="4 6" id="KW-0472">Membrane</keyword>
<dbReference type="Proteomes" id="UP001175353">
    <property type="component" value="Unassembled WGS sequence"/>
</dbReference>
<evidence type="ECO:0000313" key="8">
    <source>
        <dbReference type="Proteomes" id="UP001175353"/>
    </source>
</evidence>
<feature type="transmembrane region" description="Helical" evidence="6">
    <location>
        <begin position="65"/>
        <end position="82"/>
    </location>
</feature>
<dbReference type="AlphaFoldDB" id="A0AAN6HAX0"/>
<feature type="transmembrane region" description="Helical" evidence="6">
    <location>
        <begin position="102"/>
        <end position="122"/>
    </location>
</feature>
<evidence type="ECO:0000256" key="1">
    <source>
        <dbReference type="ARBA" id="ARBA00004141"/>
    </source>
</evidence>
<accession>A0AAN6HAX0</accession>
<name>A0AAN6HAX0_9PEZI</name>
<reference evidence="7" key="1">
    <citation type="submission" date="2023-06" db="EMBL/GenBank/DDBJ databases">
        <title>Black Yeasts Isolated from many extreme environments.</title>
        <authorList>
            <person name="Coleine C."/>
            <person name="Stajich J.E."/>
            <person name="Selbmann L."/>
        </authorList>
    </citation>
    <scope>NUCLEOTIDE SEQUENCE</scope>
    <source>
        <strain evidence="7">CCFEE 5200</strain>
    </source>
</reference>
<comment type="subcellular location">
    <subcellularLocation>
        <location evidence="1">Membrane</location>
        <topology evidence="1">Multi-pass membrane protein</topology>
    </subcellularLocation>
</comment>
<evidence type="ECO:0000313" key="7">
    <source>
        <dbReference type="EMBL" id="KAK0963790.1"/>
    </source>
</evidence>
<evidence type="ECO:0000256" key="3">
    <source>
        <dbReference type="ARBA" id="ARBA00022989"/>
    </source>
</evidence>
<evidence type="ECO:0000256" key="2">
    <source>
        <dbReference type="ARBA" id="ARBA00022692"/>
    </source>
</evidence>
<feature type="transmembrane region" description="Helical" evidence="6">
    <location>
        <begin position="22"/>
        <end position="44"/>
    </location>
</feature>
<feature type="transmembrane region" description="Helical" evidence="6">
    <location>
        <begin position="245"/>
        <end position="267"/>
    </location>
</feature>
<keyword evidence="3 6" id="KW-1133">Transmembrane helix</keyword>
<dbReference type="EMBL" id="JAUJLE010000270">
    <property type="protein sequence ID" value="KAK0963790.1"/>
    <property type="molecule type" value="Genomic_DNA"/>
</dbReference>
<sequence>MATGGVANVIYHIPDGYRFRGLYAIGCLFFILNMVLFLFNVVMISCRFWYHPDTFRASLTHPTESLFVPSCIISLGTILINITEYGTVHAGPWLLHTMCVAFWVYCVLATVFSLGIYLIIWSTQHFTIAQMTPVWIFPAYPLLVIGPHASVLASKTAGYRALNIILGGFVFQGIGFMVSLMIYAAFIYRLMTQKLPQESLRPGMFISVGPSGFTISGVIGMGQSLPRVVPPDFMGPGNGPLAGQVSLIMANWLGLWLWGLAFWFFFVSVGAHWSTVRPGHARVGFAMTFYSYIFPNTALTTATFSVARALDGNGAINVVGAVVRREILWPQKQEDREEGGWKAWPGEKRVCEPGCGDEGGGPPPEGLPPVDMDGVVDEKVEEGVQGEVGVARSRRQRKDSAASPESSSSAATRFVDEIVRSSGTPGRFPRTAEDMV</sequence>
<dbReference type="InterPro" id="IPR030185">
    <property type="entry name" value="Mae1"/>
</dbReference>
<feature type="transmembrane region" description="Helical" evidence="6">
    <location>
        <begin position="164"/>
        <end position="191"/>
    </location>
</feature>
<organism evidence="7 8">
    <name type="scientific">Friedmanniomyces endolithicus</name>
    <dbReference type="NCBI Taxonomy" id="329885"/>
    <lineage>
        <taxon>Eukaryota</taxon>
        <taxon>Fungi</taxon>
        <taxon>Dikarya</taxon>
        <taxon>Ascomycota</taxon>
        <taxon>Pezizomycotina</taxon>
        <taxon>Dothideomycetes</taxon>
        <taxon>Dothideomycetidae</taxon>
        <taxon>Mycosphaerellales</taxon>
        <taxon>Teratosphaeriaceae</taxon>
        <taxon>Friedmanniomyces</taxon>
    </lineage>
</organism>